<reference evidence="8 9" key="1">
    <citation type="journal article" date="2013" name="J. Bacteriol.">
        <title>Roles of HynAB and Ech, the only two hydrogenases found in the model sulfate reducer Desulfovibrio gigas.</title>
        <authorList>
            <person name="Morais-Silva F.O."/>
            <person name="Santos C.I."/>
            <person name="Rodrigues R."/>
            <person name="Pereira I.A."/>
            <person name="Rodrigues-Pousada C."/>
        </authorList>
    </citation>
    <scope>NUCLEOTIDE SEQUENCE [LARGE SCALE GENOMIC DNA]</scope>
    <source>
        <strain evidence="9">ATCC 19364 / DSM 1382 / NCIMB 9332 / VKM B-1759</strain>
    </source>
</reference>
<evidence type="ECO:0000313" key="9">
    <source>
        <dbReference type="Proteomes" id="UP000016587"/>
    </source>
</evidence>
<evidence type="ECO:0000313" key="8">
    <source>
        <dbReference type="EMBL" id="AGW12171.1"/>
    </source>
</evidence>
<dbReference type="InterPro" id="IPR035965">
    <property type="entry name" value="PAS-like_dom_sf"/>
</dbReference>
<evidence type="ECO:0000256" key="5">
    <source>
        <dbReference type="ARBA" id="ARBA00022777"/>
    </source>
</evidence>
<organism evidence="8 9">
    <name type="scientific">Megalodesulfovibrio gigas (strain ATCC 19364 / DSM 1382 / NCIMB 9332 / VKM B-1759)</name>
    <name type="common">Desulfovibrio gigas</name>
    <dbReference type="NCBI Taxonomy" id="1121448"/>
    <lineage>
        <taxon>Bacteria</taxon>
        <taxon>Pseudomonadati</taxon>
        <taxon>Thermodesulfobacteriota</taxon>
        <taxon>Desulfovibrionia</taxon>
        <taxon>Desulfovibrionales</taxon>
        <taxon>Desulfovibrionaceae</taxon>
        <taxon>Megalodesulfovibrio</taxon>
    </lineage>
</organism>
<dbReference type="Gene3D" id="3.30.450.20">
    <property type="entry name" value="PAS domain"/>
    <property type="match status" value="3"/>
</dbReference>
<dbReference type="SMART" id="SM00086">
    <property type="entry name" value="PAC"/>
    <property type="match status" value="3"/>
</dbReference>
<dbReference type="PROSITE" id="PS50112">
    <property type="entry name" value="PAS"/>
    <property type="match status" value="1"/>
</dbReference>
<dbReference type="STRING" id="1121448.DGI_0239"/>
<dbReference type="SMART" id="SM00091">
    <property type="entry name" value="PAS"/>
    <property type="match status" value="4"/>
</dbReference>
<dbReference type="EMBL" id="CP006585">
    <property type="protein sequence ID" value="AGW12171.1"/>
    <property type="molecule type" value="Genomic_DNA"/>
</dbReference>
<comment type="catalytic activity">
    <reaction evidence="1">
        <text>ATP + protein L-histidine = ADP + protein N-phospho-L-histidine.</text>
        <dbReference type="EC" id="2.7.13.3"/>
    </reaction>
</comment>
<dbReference type="PANTHER" id="PTHR43304">
    <property type="entry name" value="PHYTOCHROME-LIKE PROTEIN CPH1"/>
    <property type="match status" value="1"/>
</dbReference>
<dbReference type="Pfam" id="PF08447">
    <property type="entry name" value="PAS_3"/>
    <property type="match status" value="1"/>
</dbReference>
<proteinExistence type="predicted"/>
<dbReference type="Pfam" id="PF13188">
    <property type="entry name" value="PAS_8"/>
    <property type="match status" value="1"/>
</dbReference>
<evidence type="ECO:0000259" key="7">
    <source>
        <dbReference type="PROSITE" id="PS50113"/>
    </source>
</evidence>
<keyword evidence="4" id="KW-0808">Transferase</keyword>
<accession>T2G7R4</accession>
<dbReference type="InterPro" id="IPR001610">
    <property type="entry name" value="PAC"/>
</dbReference>
<evidence type="ECO:0000259" key="6">
    <source>
        <dbReference type="PROSITE" id="PS50112"/>
    </source>
</evidence>
<feature type="domain" description="PAC" evidence="7">
    <location>
        <begin position="477"/>
        <end position="528"/>
    </location>
</feature>
<dbReference type="InterPro" id="IPR000014">
    <property type="entry name" value="PAS"/>
</dbReference>
<evidence type="ECO:0000256" key="2">
    <source>
        <dbReference type="ARBA" id="ARBA00012438"/>
    </source>
</evidence>
<feature type="domain" description="PAC" evidence="7">
    <location>
        <begin position="222"/>
        <end position="274"/>
    </location>
</feature>
<dbReference type="RefSeq" id="WP_021758767.1">
    <property type="nucleotide sequence ID" value="NC_022444.1"/>
</dbReference>
<evidence type="ECO:0000256" key="3">
    <source>
        <dbReference type="ARBA" id="ARBA00022553"/>
    </source>
</evidence>
<dbReference type="AlphaFoldDB" id="T2G7R4"/>
<keyword evidence="5" id="KW-0418">Kinase</keyword>
<dbReference type="InterPro" id="IPR013655">
    <property type="entry name" value="PAS_fold_3"/>
</dbReference>
<dbReference type="PROSITE" id="PS50113">
    <property type="entry name" value="PAC"/>
    <property type="match status" value="2"/>
</dbReference>
<sequence length="530" mass="59233">MDTCLPPVSAASDCWQDLLFLHAPDGMAVVQAGKIVRCNPAWRRWCLLDAAQPATLAASVHPDDISPLLDFCLGACAPAASARRLLLRCATPGEDGAFGWLEATAAGLQWEGHPAVVVCIRSAQEADGQQGQPLQALAEARQALRRSEQRYLELFERAPVGVFVTESSGRALHLNPFMARMVGADSAEEALEHYQELPRQLYVHPERRQEALQRLAREGAVANFEYQARRVDGEVIWISMNARMRERQADGTFLIDGFALDVTDRKRAEQALAESESRYRALFEDNAMVMALVDPETGAFLDVNKAACAFYGWPRDKFLTMHAADINLASRPTLQREMAAALCGGKRYFTFRHRLASGEVRDVEVYSGPIVVRGKAFLYACVFDITERVQAEQALRKSQQHLRHIADTVPGVLYQFKRDPDGHYSFPYVSDRARDLMDLHPMDIMRDAQILYARIHADDVAVIMEKSERSAALLEPFSLAYRFYCADGRERWFKADSIPARQEDGSTLWSGIVIDITDRVPAEQGNGQGN</sequence>
<dbReference type="Proteomes" id="UP000016587">
    <property type="component" value="Chromosome"/>
</dbReference>
<dbReference type="HOGENOM" id="CLU_513627_0_0_7"/>
<dbReference type="PANTHER" id="PTHR43304:SF1">
    <property type="entry name" value="PAC DOMAIN-CONTAINING PROTEIN"/>
    <property type="match status" value="1"/>
</dbReference>
<dbReference type="eggNOG" id="COG2202">
    <property type="taxonomic scope" value="Bacteria"/>
</dbReference>
<dbReference type="InterPro" id="IPR000700">
    <property type="entry name" value="PAS-assoc_C"/>
</dbReference>
<dbReference type="SUPFAM" id="SSF55785">
    <property type="entry name" value="PYP-like sensor domain (PAS domain)"/>
    <property type="match status" value="3"/>
</dbReference>
<dbReference type="NCBIfam" id="TIGR00229">
    <property type="entry name" value="sensory_box"/>
    <property type="match status" value="3"/>
</dbReference>
<gene>
    <name evidence="8" type="ORF">DGI_0239</name>
</gene>
<dbReference type="PATRIC" id="fig|1121448.10.peg.245"/>
<dbReference type="KEGG" id="dgg:DGI_0239"/>
<dbReference type="InterPro" id="IPR013656">
    <property type="entry name" value="PAS_4"/>
</dbReference>
<evidence type="ECO:0000256" key="4">
    <source>
        <dbReference type="ARBA" id="ARBA00022679"/>
    </source>
</evidence>
<feature type="domain" description="PAS" evidence="6">
    <location>
        <begin position="147"/>
        <end position="215"/>
    </location>
</feature>
<keyword evidence="9" id="KW-1185">Reference proteome</keyword>
<keyword evidence="3" id="KW-0597">Phosphoprotein</keyword>
<reference evidence="9" key="2">
    <citation type="submission" date="2013-07" db="EMBL/GenBank/DDBJ databases">
        <authorList>
            <person name="Morais-Silva F.O."/>
            <person name="Rezende A.M."/>
            <person name="Pimentel C."/>
            <person name="Resende D.M."/>
            <person name="Santos C.I."/>
            <person name="Clemente C."/>
            <person name="de Oliveira L.M."/>
            <person name="da Silva S.M."/>
            <person name="Costa D.A."/>
            <person name="Varela-Raposo A."/>
            <person name="Horacio E.C.A."/>
            <person name="Matos M."/>
            <person name="Flores O."/>
            <person name="Ruiz J.C."/>
            <person name="Rodrigues-Pousada C."/>
        </authorList>
    </citation>
    <scope>NUCLEOTIDE SEQUENCE [LARGE SCALE GENOMIC DNA]</scope>
    <source>
        <strain evidence="9">ATCC 19364 / DSM 1382 / NCIMB 9332 / VKM B-1759</strain>
    </source>
</reference>
<dbReference type="GO" id="GO:0004673">
    <property type="term" value="F:protein histidine kinase activity"/>
    <property type="evidence" value="ECO:0007669"/>
    <property type="project" value="UniProtKB-EC"/>
</dbReference>
<protein>
    <recommendedName>
        <fullName evidence="2">histidine kinase</fullName>
        <ecNumber evidence="2">2.7.13.3</ecNumber>
    </recommendedName>
</protein>
<dbReference type="InterPro" id="IPR052162">
    <property type="entry name" value="Sensor_kinase/Photoreceptor"/>
</dbReference>
<dbReference type="OrthoDB" id="5460745at2"/>
<evidence type="ECO:0000256" key="1">
    <source>
        <dbReference type="ARBA" id="ARBA00000085"/>
    </source>
</evidence>
<name>T2G7R4_MEGG1</name>
<dbReference type="Pfam" id="PF08448">
    <property type="entry name" value="PAS_4"/>
    <property type="match status" value="2"/>
</dbReference>
<dbReference type="EC" id="2.7.13.3" evidence="2"/>
<dbReference type="CDD" id="cd00130">
    <property type="entry name" value="PAS"/>
    <property type="match status" value="3"/>
</dbReference>